<dbReference type="Pfam" id="PF20074">
    <property type="entry name" value="DUF6470"/>
    <property type="match status" value="1"/>
</dbReference>
<proteinExistence type="predicted"/>
<reference evidence="1" key="2">
    <citation type="submission" date="2020-09" db="EMBL/GenBank/DDBJ databases">
        <authorList>
            <person name="Sun Q."/>
            <person name="Zhou Y."/>
        </authorList>
    </citation>
    <scope>NUCLEOTIDE SEQUENCE</scope>
    <source>
        <strain evidence="1">CGMCC 1.12754</strain>
    </source>
</reference>
<comment type="caution">
    <text evidence="1">The sequence shown here is derived from an EMBL/GenBank/DDBJ whole genome shotgun (WGS) entry which is preliminary data.</text>
</comment>
<protein>
    <submittedName>
        <fullName evidence="1">Uncharacterized protein</fullName>
    </submittedName>
</protein>
<evidence type="ECO:0000313" key="1">
    <source>
        <dbReference type="EMBL" id="GGG67365.1"/>
    </source>
</evidence>
<organism evidence="1 2">
    <name type="scientific">Virgibacillus oceani</name>
    <dbReference type="NCBI Taxonomy" id="1479511"/>
    <lineage>
        <taxon>Bacteria</taxon>
        <taxon>Bacillati</taxon>
        <taxon>Bacillota</taxon>
        <taxon>Bacilli</taxon>
        <taxon>Bacillales</taxon>
        <taxon>Bacillaceae</taxon>
        <taxon>Virgibacillus</taxon>
    </lineage>
</organism>
<dbReference type="InterPro" id="IPR045527">
    <property type="entry name" value="DUF6470"/>
</dbReference>
<name>A0A917H4R3_9BACI</name>
<reference evidence="1" key="1">
    <citation type="journal article" date="2014" name="Int. J. Syst. Evol. Microbiol.">
        <title>Complete genome sequence of Corynebacterium casei LMG S-19264T (=DSM 44701T), isolated from a smear-ripened cheese.</title>
        <authorList>
            <consortium name="US DOE Joint Genome Institute (JGI-PGF)"/>
            <person name="Walter F."/>
            <person name="Albersmeier A."/>
            <person name="Kalinowski J."/>
            <person name="Ruckert C."/>
        </authorList>
    </citation>
    <scope>NUCLEOTIDE SEQUENCE</scope>
    <source>
        <strain evidence="1">CGMCC 1.12754</strain>
    </source>
</reference>
<accession>A0A917H4R3</accession>
<dbReference type="AlphaFoldDB" id="A0A917H4R3"/>
<dbReference type="Proteomes" id="UP000622860">
    <property type="component" value="Unassembled WGS sequence"/>
</dbReference>
<evidence type="ECO:0000313" key="2">
    <source>
        <dbReference type="Proteomes" id="UP000622860"/>
    </source>
</evidence>
<dbReference type="EMBL" id="BMFR01000002">
    <property type="protein sequence ID" value="GGG67365.1"/>
    <property type="molecule type" value="Genomic_DNA"/>
</dbReference>
<sequence length="187" mass="21406">MQLPQIRMTSQKAMIAIQQTPGRQEIQQPRAELSIQQPKAEISMSTTPSKLRIDQTQAWEDMNLMHIFKRIEKFANDGHQGLMEGIARRVRQGDELMKIENKGNPIAGQAIENGFDQMKSLGIKFIPSMDAVKIHYQPSDLKIDVKVNKPRIEAEAHKPLHEYHRGNVSISMKQFSNLDINFANLYI</sequence>
<keyword evidence="2" id="KW-1185">Reference proteome</keyword>
<gene>
    <name evidence="1" type="primary">yviE</name>
    <name evidence="1" type="ORF">GCM10011398_08880</name>
</gene>